<dbReference type="Proteomes" id="UP001058124">
    <property type="component" value="Unassembled WGS sequence"/>
</dbReference>
<comment type="caution">
    <text evidence="1">The sequence shown here is derived from an EMBL/GenBank/DDBJ whole genome shotgun (WGS) entry which is preliminary data.</text>
</comment>
<sequence length="123" mass="14466">MRNTIDNSMLGSIPLVERTIESSGNELFITYNIIDDLNFDITLKKTYHSYEQLENSVVVFLSDEKKHNEEILKWSDDFSIKQKKAKKELFLRFDTGRLFLPDNGEGFIFDGDVNHMRTWIDKL</sequence>
<accession>A0AAV5MX00</accession>
<protein>
    <submittedName>
        <fullName evidence="1">Uncharacterized protein</fullName>
    </submittedName>
</protein>
<proteinExistence type="predicted"/>
<name>A0AAV5MX00_9GAMM</name>
<dbReference type="AlphaFoldDB" id="A0AAV5MX00"/>
<keyword evidence="2" id="KW-1185">Reference proteome</keyword>
<reference evidence="1" key="1">
    <citation type="submission" date="2022-06" db="EMBL/GenBank/DDBJ databases">
        <title>Draft genome sequences of Leminorella grimontii str. JCM5902.</title>
        <authorList>
            <person name="Wakabayashi Y."/>
            <person name="Kojima K."/>
        </authorList>
    </citation>
    <scope>NUCLEOTIDE SEQUENCE</scope>
    <source>
        <strain evidence="1">JCM 5902</strain>
    </source>
</reference>
<dbReference type="RefSeq" id="WP_027272931.1">
    <property type="nucleotide sequence ID" value="NZ_BRLH01000001.1"/>
</dbReference>
<gene>
    <name evidence="1" type="ORF">SOASR030_04720</name>
</gene>
<organism evidence="1 2">
    <name type="scientific">Leminorella grimontii</name>
    <dbReference type="NCBI Taxonomy" id="82981"/>
    <lineage>
        <taxon>Bacteria</taxon>
        <taxon>Pseudomonadati</taxon>
        <taxon>Pseudomonadota</taxon>
        <taxon>Gammaproteobacteria</taxon>
        <taxon>Enterobacterales</taxon>
        <taxon>Budviciaceae</taxon>
        <taxon>Leminorella</taxon>
    </lineage>
</organism>
<evidence type="ECO:0000313" key="2">
    <source>
        <dbReference type="Proteomes" id="UP001058124"/>
    </source>
</evidence>
<evidence type="ECO:0000313" key="1">
    <source>
        <dbReference type="EMBL" id="GKX54360.1"/>
    </source>
</evidence>
<dbReference type="EMBL" id="BRLH01000001">
    <property type="protein sequence ID" value="GKX54360.1"/>
    <property type="molecule type" value="Genomic_DNA"/>
</dbReference>